<organism evidence="1 2">
    <name type="scientific">Timema podura</name>
    <name type="common">Walking stick</name>
    <dbReference type="NCBI Taxonomy" id="61482"/>
    <lineage>
        <taxon>Eukaryota</taxon>
        <taxon>Metazoa</taxon>
        <taxon>Ecdysozoa</taxon>
        <taxon>Arthropoda</taxon>
        <taxon>Hexapoda</taxon>
        <taxon>Insecta</taxon>
        <taxon>Pterygota</taxon>
        <taxon>Neoptera</taxon>
        <taxon>Polyneoptera</taxon>
        <taxon>Phasmatodea</taxon>
        <taxon>Timematodea</taxon>
        <taxon>Timematoidea</taxon>
        <taxon>Timematidae</taxon>
        <taxon>Timema</taxon>
    </lineage>
</organism>
<sequence>MESPPEKASSSIVLAFKRHVSTLWASSMETHLRQCLSVSSNRVMEITESLSHVVTQRAYEEGVLSPSNLLRGLFTARESHKTAAVLYSLFCDAFSEESSDKTFEEWNEEKSSQGPTFKFWFLILNLQILLLSFVRSIREKRLFSVSGNGDLDLDEFFAYENTSAPPYFSSNGALWVCQKSQIIKLLEDETNEPQFHGTFDTLIYDGAALVHALPPQTSRTFADYCCKEFKKQVFKQYRTDVEEDIE</sequence>
<accession>A0ABN7NV79</accession>
<proteinExistence type="predicted"/>
<reference evidence="1" key="1">
    <citation type="submission" date="2021-03" db="EMBL/GenBank/DDBJ databases">
        <authorList>
            <person name="Tran Van P."/>
        </authorList>
    </citation>
    <scope>NUCLEOTIDE SEQUENCE</scope>
</reference>
<dbReference type="Proteomes" id="UP001153148">
    <property type="component" value="Unassembled WGS sequence"/>
</dbReference>
<keyword evidence="2" id="KW-1185">Reference proteome</keyword>
<comment type="caution">
    <text evidence="1">The sequence shown here is derived from an EMBL/GenBank/DDBJ whole genome shotgun (WGS) entry which is preliminary data.</text>
</comment>
<evidence type="ECO:0000313" key="2">
    <source>
        <dbReference type="Proteomes" id="UP001153148"/>
    </source>
</evidence>
<name>A0ABN7NV79_TIMPD</name>
<dbReference type="PANTHER" id="PTHR47018">
    <property type="entry name" value="CXC DOMAIN-CONTAINING PROTEIN-RELATED"/>
    <property type="match status" value="1"/>
</dbReference>
<gene>
    <name evidence="1" type="ORF">TPAB3V08_LOCUS5739</name>
</gene>
<protein>
    <submittedName>
        <fullName evidence="1">Uncharacterized protein</fullName>
    </submittedName>
</protein>
<evidence type="ECO:0000313" key="1">
    <source>
        <dbReference type="EMBL" id="CAG2058772.1"/>
    </source>
</evidence>
<dbReference type="EMBL" id="CAJPIN010007954">
    <property type="protein sequence ID" value="CAG2058772.1"/>
    <property type="molecule type" value="Genomic_DNA"/>
</dbReference>